<keyword evidence="1" id="KW-0472">Membrane</keyword>
<feature type="transmembrane region" description="Helical" evidence="1">
    <location>
        <begin position="111"/>
        <end position="132"/>
    </location>
</feature>
<feature type="transmembrane region" description="Helical" evidence="1">
    <location>
        <begin position="83"/>
        <end position="105"/>
    </location>
</feature>
<feature type="domain" description="RNase H type-1" evidence="2">
    <location>
        <begin position="2"/>
        <end position="80"/>
    </location>
</feature>
<keyword evidence="1" id="KW-1133">Transmembrane helix</keyword>
<reference evidence="3" key="1">
    <citation type="submission" date="2020-06" db="EMBL/GenBank/DDBJ databases">
        <authorList>
            <person name="Li T."/>
            <person name="Hu X."/>
            <person name="Zhang T."/>
            <person name="Song X."/>
            <person name="Zhang H."/>
            <person name="Dai N."/>
            <person name="Sheng W."/>
            <person name="Hou X."/>
            <person name="Wei L."/>
        </authorList>
    </citation>
    <scope>NUCLEOTIDE SEQUENCE</scope>
    <source>
        <strain evidence="3">G02</strain>
        <tissue evidence="3">Leaf</tissue>
    </source>
</reference>
<sequence>MNTGGTSKGNSGIAGAGGILKDHLGRVIFAFQERLGNTINTQTELRAIHRGLQICTDKGLHNIWIKIDVMAIIKLISTLRQGAIAVTTVCPAVFSCCYLAFFSVASAPCRVVAVLLLLWCCGLAVVVPAVLLRLQSAVAVLHCCPCSSCFAAFARAAAVVQQCCSNGFVSTKKRWPKCLVFTAGQLHFG</sequence>
<dbReference type="SUPFAM" id="SSF53098">
    <property type="entry name" value="Ribonuclease H-like"/>
    <property type="match status" value="1"/>
</dbReference>
<evidence type="ECO:0000313" key="3">
    <source>
        <dbReference type="EMBL" id="KAL0289098.1"/>
    </source>
</evidence>
<name>A0AAW2J5T1_SESRA</name>
<keyword evidence="1" id="KW-0812">Transmembrane</keyword>
<dbReference type="InterPro" id="IPR002156">
    <property type="entry name" value="RNaseH_domain"/>
</dbReference>
<dbReference type="CDD" id="cd06222">
    <property type="entry name" value="RNase_H_like"/>
    <property type="match status" value="1"/>
</dbReference>
<dbReference type="GO" id="GO:0003676">
    <property type="term" value="F:nucleic acid binding"/>
    <property type="evidence" value="ECO:0007669"/>
    <property type="project" value="InterPro"/>
</dbReference>
<dbReference type="AlphaFoldDB" id="A0AAW2J5T1"/>
<dbReference type="InterPro" id="IPR012337">
    <property type="entry name" value="RNaseH-like_sf"/>
</dbReference>
<protein>
    <recommendedName>
        <fullName evidence="2">RNase H type-1 domain-containing protein</fullName>
    </recommendedName>
</protein>
<dbReference type="Gene3D" id="3.30.420.10">
    <property type="entry name" value="Ribonuclease H-like superfamily/Ribonuclease H"/>
    <property type="match status" value="1"/>
</dbReference>
<accession>A0AAW2J5T1</accession>
<dbReference type="PANTHER" id="PTHR47723:SF19">
    <property type="entry name" value="POLYNUCLEOTIDYL TRANSFERASE, RIBONUCLEASE H-LIKE SUPERFAMILY PROTEIN"/>
    <property type="match status" value="1"/>
</dbReference>
<dbReference type="PANTHER" id="PTHR47723">
    <property type="entry name" value="OS05G0353850 PROTEIN"/>
    <property type="match status" value="1"/>
</dbReference>
<dbReference type="EMBL" id="JACGWJ010000722">
    <property type="protein sequence ID" value="KAL0289098.1"/>
    <property type="molecule type" value="Genomic_DNA"/>
</dbReference>
<reference evidence="3" key="2">
    <citation type="journal article" date="2024" name="Plant">
        <title>Genomic evolution and insights into agronomic trait innovations of Sesamum species.</title>
        <authorList>
            <person name="Miao H."/>
            <person name="Wang L."/>
            <person name="Qu L."/>
            <person name="Liu H."/>
            <person name="Sun Y."/>
            <person name="Le M."/>
            <person name="Wang Q."/>
            <person name="Wei S."/>
            <person name="Zheng Y."/>
            <person name="Lin W."/>
            <person name="Duan Y."/>
            <person name="Cao H."/>
            <person name="Xiong S."/>
            <person name="Wang X."/>
            <person name="Wei L."/>
            <person name="Li C."/>
            <person name="Ma Q."/>
            <person name="Ju M."/>
            <person name="Zhao R."/>
            <person name="Li G."/>
            <person name="Mu C."/>
            <person name="Tian Q."/>
            <person name="Mei H."/>
            <person name="Zhang T."/>
            <person name="Gao T."/>
            <person name="Zhang H."/>
        </authorList>
    </citation>
    <scope>NUCLEOTIDE SEQUENCE</scope>
    <source>
        <strain evidence="3">G02</strain>
    </source>
</reference>
<gene>
    <name evidence="3" type="ORF">Sradi_7081000</name>
</gene>
<dbReference type="InterPro" id="IPR053151">
    <property type="entry name" value="RNase_H-like"/>
</dbReference>
<proteinExistence type="predicted"/>
<dbReference type="Pfam" id="PF13456">
    <property type="entry name" value="RVT_3"/>
    <property type="match status" value="1"/>
</dbReference>
<organism evidence="3">
    <name type="scientific">Sesamum radiatum</name>
    <name type="common">Black benniseed</name>
    <dbReference type="NCBI Taxonomy" id="300843"/>
    <lineage>
        <taxon>Eukaryota</taxon>
        <taxon>Viridiplantae</taxon>
        <taxon>Streptophyta</taxon>
        <taxon>Embryophyta</taxon>
        <taxon>Tracheophyta</taxon>
        <taxon>Spermatophyta</taxon>
        <taxon>Magnoliopsida</taxon>
        <taxon>eudicotyledons</taxon>
        <taxon>Gunneridae</taxon>
        <taxon>Pentapetalae</taxon>
        <taxon>asterids</taxon>
        <taxon>lamiids</taxon>
        <taxon>Lamiales</taxon>
        <taxon>Pedaliaceae</taxon>
        <taxon>Sesamum</taxon>
    </lineage>
</organism>
<dbReference type="InterPro" id="IPR044730">
    <property type="entry name" value="RNase_H-like_dom_plant"/>
</dbReference>
<dbReference type="InterPro" id="IPR036397">
    <property type="entry name" value="RNaseH_sf"/>
</dbReference>
<comment type="caution">
    <text evidence="3">The sequence shown here is derived from an EMBL/GenBank/DDBJ whole genome shotgun (WGS) entry which is preliminary data.</text>
</comment>
<dbReference type="GO" id="GO:0004523">
    <property type="term" value="F:RNA-DNA hybrid ribonuclease activity"/>
    <property type="evidence" value="ECO:0007669"/>
    <property type="project" value="InterPro"/>
</dbReference>
<evidence type="ECO:0000259" key="2">
    <source>
        <dbReference type="Pfam" id="PF13456"/>
    </source>
</evidence>
<evidence type="ECO:0000256" key="1">
    <source>
        <dbReference type="SAM" id="Phobius"/>
    </source>
</evidence>